<dbReference type="PANTHER" id="PTHR43685">
    <property type="entry name" value="GLYCOSYLTRANSFERASE"/>
    <property type="match status" value="1"/>
</dbReference>
<dbReference type="SUPFAM" id="SSF53448">
    <property type="entry name" value="Nucleotide-diphospho-sugar transferases"/>
    <property type="match status" value="1"/>
</dbReference>
<dbReference type="InterPro" id="IPR050834">
    <property type="entry name" value="Glycosyltransf_2"/>
</dbReference>
<dbReference type="Gene3D" id="3.90.550.10">
    <property type="entry name" value="Spore Coat Polysaccharide Biosynthesis Protein SpsA, Chain A"/>
    <property type="match status" value="1"/>
</dbReference>
<keyword evidence="3" id="KW-0808">Transferase</keyword>
<evidence type="ECO:0000256" key="2">
    <source>
        <dbReference type="ARBA" id="ARBA00022676"/>
    </source>
</evidence>
<organism evidence="5 6">
    <name type="scientific">Acetobacter aceti</name>
    <dbReference type="NCBI Taxonomy" id="435"/>
    <lineage>
        <taxon>Bacteria</taxon>
        <taxon>Pseudomonadati</taxon>
        <taxon>Pseudomonadota</taxon>
        <taxon>Alphaproteobacteria</taxon>
        <taxon>Acetobacterales</taxon>
        <taxon>Acetobacteraceae</taxon>
        <taxon>Acetobacter</taxon>
        <taxon>Acetobacter subgen. Acetobacter</taxon>
    </lineage>
</organism>
<evidence type="ECO:0000313" key="5">
    <source>
        <dbReference type="EMBL" id="BCI66998.1"/>
    </source>
</evidence>
<evidence type="ECO:0000256" key="3">
    <source>
        <dbReference type="ARBA" id="ARBA00022679"/>
    </source>
</evidence>
<evidence type="ECO:0000259" key="4">
    <source>
        <dbReference type="Pfam" id="PF00535"/>
    </source>
</evidence>
<comment type="similarity">
    <text evidence="1">Belongs to the glycosyltransferase 2 family.</text>
</comment>
<accession>A0A6S6PGT5</accession>
<name>A0A6S6PGT5_ACEAC</name>
<dbReference type="RefSeq" id="WP_185230040.1">
    <property type="nucleotide sequence ID" value="NZ_AP023326.1"/>
</dbReference>
<gene>
    <name evidence="5" type="ORF">AAJCM20276_16220</name>
</gene>
<reference evidence="5 6" key="1">
    <citation type="submission" date="2020-07" db="EMBL/GenBank/DDBJ databases">
        <title>Complete Genome Sequence of an acetic acid bacterium, Acetobacter aceti JCM20276.</title>
        <authorList>
            <person name="Hirose Y."/>
            <person name="Mihara H."/>
        </authorList>
    </citation>
    <scope>NUCLEOTIDE SEQUENCE [LARGE SCALE GENOMIC DNA]</scope>
    <source>
        <strain evidence="5 6">JCM20276</strain>
    </source>
</reference>
<sequence length="330" mass="37333">MAKIDVLMTVYNCSKYISETLKSIQNQTIEDIRIIIVDDGSTDGTSEIIQRFSDNDPRIIVIRQENMGIIEALKVGTKEVTADFIARHDGDDISYPERFEKQLNFLLENPSFAAVSSRACQIDEAGCPIGKITTMKKIDESDPYSLPSKEPYLLQPMLMIRSSSFFSIGGYRNLSVSEDVDLCWRLRDEGNLHTIPEILGNYRVHPASISSQSIVNGRKLAIWAQLAAISEQRRMSKKEDIDFSKKLQNEINASSTLQEAHDILSEILLRDEAIWFASAVSAKLLEFCYYRPYEPDFSDIYFIKKSIRNDTDIKNRPGGIEEPLVDALGS</sequence>
<dbReference type="InterPro" id="IPR001173">
    <property type="entry name" value="Glyco_trans_2-like"/>
</dbReference>
<feature type="domain" description="Glycosyltransferase 2-like" evidence="4">
    <location>
        <begin position="6"/>
        <end position="164"/>
    </location>
</feature>
<dbReference type="GO" id="GO:0016757">
    <property type="term" value="F:glycosyltransferase activity"/>
    <property type="evidence" value="ECO:0007669"/>
    <property type="project" value="UniProtKB-KW"/>
</dbReference>
<evidence type="ECO:0000256" key="1">
    <source>
        <dbReference type="ARBA" id="ARBA00006739"/>
    </source>
</evidence>
<proteinExistence type="inferred from homology"/>
<keyword evidence="2" id="KW-0328">Glycosyltransferase</keyword>
<protein>
    <recommendedName>
        <fullName evidence="4">Glycosyltransferase 2-like domain-containing protein</fullName>
    </recommendedName>
</protein>
<evidence type="ECO:0000313" key="6">
    <source>
        <dbReference type="Proteomes" id="UP000515220"/>
    </source>
</evidence>
<dbReference type="PANTHER" id="PTHR43685:SF5">
    <property type="entry name" value="GLYCOSYLTRANSFERASE EPSE-RELATED"/>
    <property type="match status" value="1"/>
</dbReference>
<dbReference type="EMBL" id="AP023326">
    <property type="protein sequence ID" value="BCI66998.1"/>
    <property type="molecule type" value="Genomic_DNA"/>
</dbReference>
<dbReference type="AlphaFoldDB" id="A0A6S6PGT5"/>
<dbReference type="InterPro" id="IPR029044">
    <property type="entry name" value="Nucleotide-diphossugar_trans"/>
</dbReference>
<dbReference type="Pfam" id="PF00535">
    <property type="entry name" value="Glycos_transf_2"/>
    <property type="match status" value="1"/>
</dbReference>
<dbReference type="Proteomes" id="UP000515220">
    <property type="component" value="Chromosome"/>
</dbReference>